<keyword evidence="1" id="KW-1133">Transmembrane helix</keyword>
<evidence type="ECO:0000256" key="1">
    <source>
        <dbReference type="SAM" id="Phobius"/>
    </source>
</evidence>
<keyword evidence="4" id="KW-1185">Reference proteome</keyword>
<proteinExistence type="predicted"/>
<feature type="non-terminal residue" evidence="3">
    <location>
        <position position="1"/>
    </location>
</feature>
<evidence type="ECO:0000313" key="3">
    <source>
        <dbReference type="EMBL" id="CAF4982090.1"/>
    </source>
</evidence>
<evidence type="ECO:0000313" key="2">
    <source>
        <dbReference type="EMBL" id="CAF4969571.1"/>
    </source>
</evidence>
<dbReference type="EMBL" id="CAJOBP010098612">
    <property type="protein sequence ID" value="CAF4969571.1"/>
    <property type="molecule type" value="Genomic_DNA"/>
</dbReference>
<dbReference type="EMBL" id="CAJOBP010103291">
    <property type="protein sequence ID" value="CAF4982090.1"/>
    <property type="molecule type" value="Genomic_DNA"/>
</dbReference>
<accession>A0A821ZFQ3</accession>
<gene>
    <name evidence="2" type="ORF">UJA718_LOCUS48686</name>
    <name evidence="3" type="ORF">UJA718_LOCUS49367</name>
</gene>
<dbReference type="AlphaFoldDB" id="A0A821ZFQ3"/>
<organism evidence="3 4">
    <name type="scientific">Rotaria socialis</name>
    <dbReference type="NCBI Taxonomy" id="392032"/>
    <lineage>
        <taxon>Eukaryota</taxon>
        <taxon>Metazoa</taxon>
        <taxon>Spiralia</taxon>
        <taxon>Gnathifera</taxon>
        <taxon>Rotifera</taxon>
        <taxon>Eurotatoria</taxon>
        <taxon>Bdelloidea</taxon>
        <taxon>Philodinida</taxon>
        <taxon>Philodinidae</taxon>
        <taxon>Rotaria</taxon>
    </lineage>
</organism>
<name>A0A821ZFQ3_9BILA</name>
<evidence type="ECO:0000313" key="4">
    <source>
        <dbReference type="Proteomes" id="UP000663873"/>
    </source>
</evidence>
<reference evidence="3" key="1">
    <citation type="submission" date="2021-02" db="EMBL/GenBank/DDBJ databases">
        <authorList>
            <person name="Nowell W R."/>
        </authorList>
    </citation>
    <scope>NUCLEOTIDE SEQUENCE</scope>
</reference>
<protein>
    <submittedName>
        <fullName evidence="3">Uncharacterized protein</fullName>
    </submittedName>
</protein>
<dbReference type="Proteomes" id="UP000663873">
    <property type="component" value="Unassembled WGS sequence"/>
</dbReference>
<sequence>IINNKSADIKTAKRAANESLSLITISSFAAVTSASVSVHGATASFVFKIGIIFKLSSSSSVACKFFLLSAL</sequence>
<keyword evidence="1" id="KW-0812">Transmembrane</keyword>
<feature type="transmembrane region" description="Helical" evidence="1">
    <location>
        <begin position="20"/>
        <end position="39"/>
    </location>
</feature>
<comment type="caution">
    <text evidence="3">The sequence shown here is derived from an EMBL/GenBank/DDBJ whole genome shotgun (WGS) entry which is preliminary data.</text>
</comment>
<keyword evidence="1" id="KW-0472">Membrane</keyword>